<dbReference type="InterPro" id="IPR011009">
    <property type="entry name" value="Kinase-like_dom_sf"/>
</dbReference>
<organism evidence="13 14">
    <name type="scientific">Hemiprocne comata</name>
    <dbReference type="NCBI Taxonomy" id="243314"/>
    <lineage>
        <taxon>Eukaryota</taxon>
        <taxon>Metazoa</taxon>
        <taxon>Chordata</taxon>
        <taxon>Craniata</taxon>
        <taxon>Vertebrata</taxon>
        <taxon>Euteleostomi</taxon>
        <taxon>Archelosauria</taxon>
        <taxon>Archosauria</taxon>
        <taxon>Dinosauria</taxon>
        <taxon>Saurischia</taxon>
        <taxon>Theropoda</taxon>
        <taxon>Coelurosauria</taxon>
        <taxon>Aves</taxon>
        <taxon>Neognathae</taxon>
        <taxon>Neoaves</taxon>
        <taxon>Strisores</taxon>
        <taxon>Apodiformes</taxon>
        <taxon>Apodidae</taxon>
        <taxon>Hemiprocninae</taxon>
        <taxon>Hemiprocne</taxon>
    </lineage>
</organism>
<comment type="similarity">
    <text evidence="1">Belongs to the protein kinase superfamily. CAMK Ser/Thr protein kinase family. CaMK subfamily.</text>
</comment>
<feature type="region of interest" description="Disordered" evidence="11">
    <location>
        <begin position="190"/>
        <end position="270"/>
    </location>
</feature>
<dbReference type="SMART" id="SM00220">
    <property type="entry name" value="S_TKc"/>
    <property type="match status" value="1"/>
</dbReference>
<dbReference type="PROSITE" id="PS00108">
    <property type="entry name" value="PROTEIN_KINASE_ST"/>
    <property type="match status" value="1"/>
</dbReference>
<dbReference type="GO" id="GO:0004674">
    <property type="term" value="F:protein serine/threonine kinase activity"/>
    <property type="evidence" value="ECO:0007669"/>
    <property type="project" value="UniProtKB-KW"/>
</dbReference>
<feature type="compositionally biased region" description="Basic and acidic residues" evidence="11">
    <location>
        <begin position="1"/>
        <end position="17"/>
    </location>
</feature>
<evidence type="ECO:0000256" key="11">
    <source>
        <dbReference type="SAM" id="MobiDB-lite"/>
    </source>
</evidence>
<feature type="compositionally biased region" description="Basic and acidic residues" evidence="11">
    <location>
        <begin position="204"/>
        <end position="263"/>
    </location>
</feature>
<dbReference type="PROSITE" id="PS50011">
    <property type="entry name" value="PROTEIN_KINASE_DOM"/>
    <property type="match status" value="1"/>
</dbReference>
<evidence type="ECO:0000256" key="3">
    <source>
        <dbReference type="ARBA" id="ARBA00022527"/>
    </source>
</evidence>
<feature type="region of interest" description="Disordered" evidence="11">
    <location>
        <begin position="147"/>
        <end position="167"/>
    </location>
</feature>
<dbReference type="Proteomes" id="UP000518305">
    <property type="component" value="Unassembled WGS sequence"/>
</dbReference>
<keyword evidence="6 13" id="KW-0418">Kinase</keyword>
<keyword evidence="5 10" id="KW-0547">Nucleotide-binding</keyword>
<feature type="binding site" evidence="10">
    <location>
        <position position="315"/>
    </location>
    <ligand>
        <name>ATP</name>
        <dbReference type="ChEBI" id="CHEBI:30616"/>
    </ligand>
</feature>
<feature type="compositionally biased region" description="Basic and acidic residues" evidence="11">
    <location>
        <begin position="39"/>
        <end position="53"/>
    </location>
</feature>
<dbReference type="InterPro" id="IPR000719">
    <property type="entry name" value="Prot_kinase_dom"/>
</dbReference>
<keyword evidence="14" id="KW-1185">Reference proteome</keyword>
<evidence type="ECO:0000256" key="1">
    <source>
        <dbReference type="ARBA" id="ARBA00005354"/>
    </source>
</evidence>
<evidence type="ECO:0000256" key="10">
    <source>
        <dbReference type="PROSITE-ProRule" id="PRU10141"/>
    </source>
</evidence>
<dbReference type="PANTHER" id="PTHR24347">
    <property type="entry name" value="SERINE/THREONINE-PROTEIN KINASE"/>
    <property type="match status" value="1"/>
</dbReference>
<evidence type="ECO:0000256" key="2">
    <source>
        <dbReference type="ARBA" id="ARBA00012513"/>
    </source>
</evidence>
<name>A0A7K9D7C4_9AVES</name>
<dbReference type="CDD" id="cd14185">
    <property type="entry name" value="STKc_DCKL3"/>
    <property type="match status" value="1"/>
</dbReference>
<dbReference type="InterPro" id="IPR008271">
    <property type="entry name" value="Ser/Thr_kinase_AS"/>
</dbReference>
<feature type="domain" description="Protein kinase" evidence="12">
    <location>
        <begin position="286"/>
        <end position="543"/>
    </location>
</feature>
<dbReference type="Gene3D" id="1.10.510.10">
    <property type="entry name" value="Transferase(Phosphotransferase) domain 1"/>
    <property type="match status" value="1"/>
</dbReference>
<evidence type="ECO:0000256" key="7">
    <source>
        <dbReference type="ARBA" id="ARBA00022840"/>
    </source>
</evidence>
<dbReference type="EMBL" id="VWZJ01006269">
    <property type="protein sequence ID" value="NXG59990.1"/>
    <property type="molecule type" value="Genomic_DNA"/>
</dbReference>
<evidence type="ECO:0000259" key="12">
    <source>
        <dbReference type="PROSITE" id="PS50011"/>
    </source>
</evidence>
<dbReference type="PROSITE" id="PS00107">
    <property type="entry name" value="PROTEIN_KINASE_ATP"/>
    <property type="match status" value="1"/>
</dbReference>
<reference evidence="13 14" key="1">
    <citation type="submission" date="2019-09" db="EMBL/GenBank/DDBJ databases">
        <title>Bird 10,000 Genomes (B10K) Project - Family phase.</title>
        <authorList>
            <person name="Zhang G."/>
        </authorList>
    </citation>
    <scope>NUCLEOTIDE SEQUENCE [LARGE SCALE GENOMIC DNA]</scope>
    <source>
        <strain evidence="13">B10K-DU-001-23</strain>
        <tissue evidence="13">Muscle</tissue>
    </source>
</reference>
<dbReference type="Pfam" id="PF00069">
    <property type="entry name" value="Pkinase"/>
    <property type="match status" value="1"/>
</dbReference>
<feature type="non-terminal residue" evidence="13">
    <location>
        <position position="1"/>
    </location>
</feature>
<proteinExistence type="inferred from homology"/>
<dbReference type="FunFam" id="1.10.510.10:FF:000066">
    <property type="entry name" value="Serine/threonine-protein kinase DCLK1 isoform 2"/>
    <property type="match status" value="1"/>
</dbReference>
<dbReference type="EC" id="2.7.11.1" evidence="2"/>
<dbReference type="InterPro" id="IPR017441">
    <property type="entry name" value="Protein_kinase_ATP_BS"/>
</dbReference>
<keyword evidence="7 10" id="KW-0067">ATP-binding</keyword>
<dbReference type="Gene3D" id="3.30.200.20">
    <property type="entry name" value="Phosphorylase Kinase, domain 1"/>
    <property type="match status" value="1"/>
</dbReference>
<accession>A0A7K9D7C4</accession>
<comment type="catalytic activity">
    <reaction evidence="9">
        <text>L-seryl-[protein] + ATP = O-phospho-L-seryl-[protein] + ADP + H(+)</text>
        <dbReference type="Rhea" id="RHEA:17989"/>
        <dbReference type="Rhea" id="RHEA-COMP:9863"/>
        <dbReference type="Rhea" id="RHEA-COMP:11604"/>
        <dbReference type="ChEBI" id="CHEBI:15378"/>
        <dbReference type="ChEBI" id="CHEBI:29999"/>
        <dbReference type="ChEBI" id="CHEBI:30616"/>
        <dbReference type="ChEBI" id="CHEBI:83421"/>
        <dbReference type="ChEBI" id="CHEBI:456216"/>
        <dbReference type="EC" id="2.7.11.1"/>
    </reaction>
</comment>
<evidence type="ECO:0000256" key="9">
    <source>
        <dbReference type="ARBA" id="ARBA00048679"/>
    </source>
</evidence>
<evidence type="ECO:0000256" key="8">
    <source>
        <dbReference type="ARBA" id="ARBA00047899"/>
    </source>
</evidence>
<evidence type="ECO:0000256" key="4">
    <source>
        <dbReference type="ARBA" id="ARBA00022679"/>
    </source>
</evidence>
<dbReference type="GO" id="GO:0005524">
    <property type="term" value="F:ATP binding"/>
    <property type="evidence" value="ECO:0007669"/>
    <property type="project" value="UniProtKB-UniRule"/>
</dbReference>
<evidence type="ECO:0000256" key="5">
    <source>
        <dbReference type="ARBA" id="ARBA00022741"/>
    </source>
</evidence>
<comment type="caution">
    <text evidence="13">The sequence shown here is derived from an EMBL/GenBank/DDBJ whole genome shotgun (WGS) entry which is preliminary data.</text>
</comment>
<dbReference type="SUPFAM" id="SSF56112">
    <property type="entry name" value="Protein kinase-like (PK-like)"/>
    <property type="match status" value="1"/>
</dbReference>
<feature type="region of interest" description="Disordered" evidence="11">
    <location>
        <begin position="1"/>
        <end position="53"/>
    </location>
</feature>
<keyword evidence="4" id="KW-0808">Transferase</keyword>
<dbReference type="OrthoDB" id="1738954at2759"/>
<dbReference type="FunFam" id="3.30.200.20:FF:000057">
    <property type="entry name" value="Serine/threonine-protein kinase DCLK1 isoform 2"/>
    <property type="match status" value="1"/>
</dbReference>
<feature type="compositionally biased region" description="Polar residues" evidence="11">
    <location>
        <begin position="193"/>
        <end position="203"/>
    </location>
</feature>
<evidence type="ECO:0000313" key="13">
    <source>
        <dbReference type="EMBL" id="NXG59990.1"/>
    </source>
</evidence>
<evidence type="ECO:0000313" key="14">
    <source>
        <dbReference type="Proteomes" id="UP000518305"/>
    </source>
</evidence>
<feature type="non-terminal residue" evidence="13">
    <location>
        <position position="579"/>
    </location>
</feature>
<gene>
    <name evidence="13" type="primary">Dclk3</name>
    <name evidence="13" type="ORF">HEMCOM_R03724</name>
</gene>
<keyword evidence="3" id="KW-0723">Serine/threonine-protein kinase</keyword>
<protein>
    <recommendedName>
        <fullName evidence="2">non-specific serine/threonine protein kinase</fullName>
        <ecNumber evidence="2">2.7.11.1</ecNumber>
    </recommendedName>
</protein>
<evidence type="ECO:0000256" key="6">
    <source>
        <dbReference type="ARBA" id="ARBA00022777"/>
    </source>
</evidence>
<sequence>AGHEGKSQAKTKQEEKMRTKKKWARESWSGEQGAKPPRKTRESERYLNHERSLEKELESSEEVVRCEKCEQERKARQKLQRERRAEASFENRDLNTGACQRYHIERNAKIRNCRKPSETCLEGKEIGWKDNGCRRIWKPLHRNVNEGLEKQKRSTEKERDVEKHENHGKEVVKIKNNAVEGLQLTHEVKEENGSSCRMNQSSWLKKDTLRDAEKPSKTHREGREGQRAKEEGARREGNITCRESDVMRREKTGERRVNKEENKAQGLESTSRRYAIKNRTDVEKRYEIGRTIGDGNFAVVKECRHCDSNQIYAMKIVDKSKLKGKEDMMESEILIIRSLSHPNIVSLIEVYETEAEIYLILEYVPGGDLFDAIIESVKFTEHDAAVMITDLCEALVYIHSKNIVHRDLKPENLLVQHNADKSTTLKLADFGLAKQVTKPIFTVCGTPTYVAPEILAEKGYGLEVDMWAAGVILYILLCGFPPFRSQERDQEELFKIIQLGHYEFLSPYWDNISAAAKDLITRLLIVDPQKRYTARQVLQHPWIRTAGKTNSRNLQREVTINIERHFRAQRRKEVAIEAT</sequence>
<comment type="catalytic activity">
    <reaction evidence="8">
        <text>L-threonyl-[protein] + ATP = O-phospho-L-threonyl-[protein] + ADP + H(+)</text>
        <dbReference type="Rhea" id="RHEA:46608"/>
        <dbReference type="Rhea" id="RHEA-COMP:11060"/>
        <dbReference type="Rhea" id="RHEA-COMP:11605"/>
        <dbReference type="ChEBI" id="CHEBI:15378"/>
        <dbReference type="ChEBI" id="CHEBI:30013"/>
        <dbReference type="ChEBI" id="CHEBI:30616"/>
        <dbReference type="ChEBI" id="CHEBI:61977"/>
        <dbReference type="ChEBI" id="CHEBI:456216"/>
        <dbReference type="EC" id="2.7.11.1"/>
    </reaction>
</comment>
<dbReference type="AlphaFoldDB" id="A0A7K9D7C4"/>